<proteinExistence type="predicted"/>
<reference evidence="2" key="1">
    <citation type="journal article" date="2019" name="MBio">
        <title>Comparative genomics for the elucidation of multidrug resistance (MDR) in Candida lusitaniae.</title>
        <authorList>
            <person name="Kannan A."/>
            <person name="Asner S.A."/>
            <person name="Trachsel E."/>
            <person name="Kelly S."/>
            <person name="Parker J."/>
            <person name="Sanglard D."/>
        </authorList>
    </citation>
    <scope>NUCLEOTIDE SEQUENCE [LARGE SCALE GENOMIC DNA]</scope>
    <source>
        <strain evidence="2">P1</strain>
    </source>
</reference>
<evidence type="ECO:0000313" key="2">
    <source>
        <dbReference type="Proteomes" id="UP000326582"/>
    </source>
</evidence>
<accession>A0ACD0WSY1</accession>
<keyword evidence="2" id="KW-1185">Reference proteome</keyword>
<name>A0ACD0WSY1_CLALS</name>
<dbReference type="EMBL" id="CP038491">
    <property type="protein sequence ID" value="QFZ30504.1"/>
    <property type="molecule type" value="Genomic_DNA"/>
</dbReference>
<protein>
    <submittedName>
        <fullName evidence="1">mRNA cleavage and polyadenylation specificity factor</fullName>
    </submittedName>
</protein>
<evidence type="ECO:0000313" key="1">
    <source>
        <dbReference type="EMBL" id="QFZ30504.1"/>
    </source>
</evidence>
<sequence>MDDSTILTQLDQARELAFSNRDVFPQVVKQILNLVSNPSAAVQRWCSVFLKQAFSAADSHVSPGVKVDLAIDALPALKVLANVRDLDVFKNAIDVSILVFKLTFRYVAENDGSSHVWSGVNDLKNELVAKFDTQFPFESTFDKEHDSLRNIDAKLELLKFVVTVVDYQSRSVSSKHYSLARINPNHTLIKPALMESEAAALVDVMLRTLQNDILVTPLVTATLNHLAVLVRRKRQYMDKIVPVLESLDTTQKLQSNYESLETFKLSRKYVDRTLRVLLGYMVKCQVVPPKYQAAVSRKLSVLTARGDEIRKKNILLPSPEDSAVRKRKLDGFENSSKKLRTVDYKHLYCLTDPANELNNFDLSTVSQNILVTMALTALNKVDSRKLSKALEIISDRYLDAVKDLVPTAAPQTIKQEDDNEDDDEAAESYNPETTFTLPPPKLLSFQEKKDHVALIIRNFFALANTGKPADDELQAAPNGISKELTKVAIQSWRQDSWVLLLTRLATRGLHTVDSESTDGKENSELSDMVRRALFDHFLEKIHERVDLVIEWLNEEWYSEKVVNEQKARDEIREKWFKKYEETPNEVDDVELQISKEVEALDIPTPRYNEWGQKVLDAMIPFLEPTDRKIFLRLLSDLPTLTPEMVHGIKSLCQDPARTKLGFLSLQFLMMYRPPAKPACLDVLRELAEGDQEDLKEEAQKLLTKYA</sequence>
<dbReference type="Proteomes" id="UP000326582">
    <property type="component" value="Chromosome 8"/>
</dbReference>
<gene>
    <name evidence="1" type="ORF">EJF14_80223</name>
</gene>
<organism evidence="1 2">
    <name type="scientific">Clavispora lusitaniae</name>
    <name type="common">Candida lusitaniae</name>
    <dbReference type="NCBI Taxonomy" id="36911"/>
    <lineage>
        <taxon>Eukaryota</taxon>
        <taxon>Fungi</taxon>
        <taxon>Dikarya</taxon>
        <taxon>Ascomycota</taxon>
        <taxon>Saccharomycotina</taxon>
        <taxon>Pichiomycetes</taxon>
        <taxon>Metschnikowiaceae</taxon>
        <taxon>Clavispora</taxon>
    </lineage>
</organism>